<dbReference type="GO" id="GO:0042742">
    <property type="term" value="P:defense response to bacterium"/>
    <property type="evidence" value="ECO:0007669"/>
    <property type="project" value="UniProtKB-KW"/>
</dbReference>
<keyword evidence="7" id="KW-0044">Antibiotic</keyword>
<keyword evidence="3" id="KW-0964">Secreted</keyword>
<sequence length="153" mass="17619">MSKSAVIVFLLLCVLQSLLGHPLENFSDSSESLGKSHLRREHRRLEALQLNGISDHEKNRHVEYHKDHFREERKRLRSDGRRSKRQFDLMLSADHEENVGTDLSAELGVNLWKNEDATTRLDGSANYNRHFGVYGNPTGNARYGAKLTLHHNF</sequence>
<evidence type="ECO:0000256" key="3">
    <source>
        <dbReference type="ARBA" id="ARBA00022525"/>
    </source>
</evidence>
<evidence type="ECO:0000256" key="5">
    <source>
        <dbReference type="ARBA" id="ARBA00022588"/>
    </source>
</evidence>
<reference evidence="10" key="1">
    <citation type="submission" date="2019-10" db="EMBL/GenBank/DDBJ databases">
        <title>Short sand fly seasons in Tbilisi, Georgia, hinder development of host immunity to saliva of the visceral leishmaniasis vector Phlebotomus kandelakii.</title>
        <authorList>
            <person name="Oliveira F."/>
            <person name="Giorgobiani E."/>
            <person name="Guimaraes-Costa A.B."/>
            <person name="Abdeladhim M."/>
            <person name="Oristian J."/>
            <person name="Tskhvaradze L."/>
            <person name="Tsertsvadze N."/>
            <person name="Zakalashvili M."/>
            <person name="Valenzuela J.G."/>
            <person name="Kamhawi S."/>
        </authorList>
    </citation>
    <scope>NUCLEOTIDE SEQUENCE</scope>
    <source>
        <strain evidence="10">Wild-capture in Tbilisi</strain>
        <tissue evidence="10">Salivary glands</tissue>
    </source>
</reference>
<feature type="chain" id="PRO_5025639751" evidence="8">
    <location>
        <begin position="21"/>
        <end position="153"/>
    </location>
</feature>
<evidence type="ECO:0000256" key="6">
    <source>
        <dbReference type="ARBA" id="ARBA00022859"/>
    </source>
</evidence>
<dbReference type="Pfam" id="PF03769">
    <property type="entry name" value="Attacin_C"/>
    <property type="match status" value="1"/>
</dbReference>
<organism evidence="10">
    <name type="scientific">Phlebotomus kandelakii</name>
    <dbReference type="NCBI Taxonomy" id="1109342"/>
    <lineage>
        <taxon>Eukaryota</taxon>
        <taxon>Metazoa</taxon>
        <taxon>Ecdysozoa</taxon>
        <taxon>Arthropoda</taxon>
        <taxon>Hexapoda</taxon>
        <taxon>Insecta</taxon>
        <taxon>Pterygota</taxon>
        <taxon>Neoptera</taxon>
        <taxon>Endopterygota</taxon>
        <taxon>Diptera</taxon>
        <taxon>Nematocera</taxon>
        <taxon>Psychodoidea</taxon>
        <taxon>Psychodidae</taxon>
        <taxon>Phlebotomus</taxon>
        <taxon>Larroussius</taxon>
    </lineage>
</organism>
<protein>
    <submittedName>
        <fullName evidence="10">Putative attacin</fullName>
    </submittedName>
</protein>
<evidence type="ECO:0000256" key="1">
    <source>
        <dbReference type="ARBA" id="ARBA00004613"/>
    </source>
</evidence>
<dbReference type="AlphaFoldDB" id="A0A6B2E7E7"/>
<keyword evidence="4" id="KW-0929">Antimicrobial</keyword>
<evidence type="ECO:0000256" key="8">
    <source>
        <dbReference type="SAM" id="SignalP"/>
    </source>
</evidence>
<evidence type="ECO:0000313" key="10">
    <source>
        <dbReference type="EMBL" id="NBJ58283.1"/>
    </source>
</evidence>
<keyword evidence="8" id="KW-0732">Signal</keyword>
<dbReference type="GO" id="GO:0045087">
    <property type="term" value="P:innate immune response"/>
    <property type="evidence" value="ECO:0007669"/>
    <property type="project" value="UniProtKB-KW"/>
</dbReference>
<evidence type="ECO:0000256" key="2">
    <source>
        <dbReference type="ARBA" id="ARBA00007550"/>
    </source>
</evidence>
<keyword evidence="6" id="KW-0391">Immunity</keyword>
<dbReference type="InterPro" id="IPR005521">
    <property type="entry name" value="Attacin_C"/>
</dbReference>
<name>A0A6B2E7E7_9DIPT</name>
<feature type="domain" description="Attacin C-terminal" evidence="9">
    <location>
        <begin position="89"/>
        <end position="153"/>
    </location>
</feature>
<evidence type="ECO:0000256" key="4">
    <source>
        <dbReference type="ARBA" id="ARBA00022529"/>
    </source>
</evidence>
<evidence type="ECO:0000256" key="7">
    <source>
        <dbReference type="ARBA" id="ARBA00023022"/>
    </source>
</evidence>
<accession>A0A6B2E7E7</accession>
<dbReference type="EMBL" id="GIFK01000580">
    <property type="protein sequence ID" value="NBJ58283.1"/>
    <property type="molecule type" value="Transcribed_RNA"/>
</dbReference>
<comment type="subcellular location">
    <subcellularLocation>
        <location evidence="1">Secreted</location>
    </subcellularLocation>
</comment>
<evidence type="ECO:0000259" key="9">
    <source>
        <dbReference type="Pfam" id="PF03769"/>
    </source>
</evidence>
<comment type="similarity">
    <text evidence="2">Belongs to the attacin/sarcotoxin-2 family.</text>
</comment>
<keyword evidence="5" id="KW-0399">Innate immunity</keyword>
<feature type="signal peptide" evidence="8">
    <location>
        <begin position="1"/>
        <end position="20"/>
    </location>
</feature>
<proteinExistence type="inferred from homology"/>
<dbReference type="GO" id="GO:0005576">
    <property type="term" value="C:extracellular region"/>
    <property type="evidence" value="ECO:0007669"/>
    <property type="project" value="UniProtKB-SubCell"/>
</dbReference>